<dbReference type="EMBL" id="MU806443">
    <property type="protein sequence ID" value="KAJ3835138.1"/>
    <property type="molecule type" value="Genomic_DNA"/>
</dbReference>
<dbReference type="Proteomes" id="UP001163846">
    <property type="component" value="Unassembled WGS sequence"/>
</dbReference>
<gene>
    <name evidence="1" type="ORF">F5878DRAFT_325892</name>
</gene>
<proteinExistence type="predicted"/>
<protein>
    <recommendedName>
        <fullName evidence="3">F-box domain-containing protein</fullName>
    </recommendedName>
</protein>
<sequence length="304" mass="34540">MPTTLSLELQERVIDELAYSFPALKACSQVCRAWLPRCRSHLFRGLVIRPSVYNQGYSNPFLTEYQQIFPCISSCIAYHVRALKLFYEIQPRRIASSSDIPSPLDNALIPTSSTTTIPFPFKRVQSLHICWNAVNWGGITSLEKILQQIDFLRHLVIEGRWRFRVKEDILCCIAVNAPHLKTLSLLRLQWFPSSLGSPIVSRIVSSWKKAFVEKGRVPGLKLERFCITESATKGSGVDLMKNVVLPSPCLDFEHLRYLAISANGLLEAFDARFEIFSKQITHLAIVKLDTHMLGLSLEQFGDME</sequence>
<keyword evidence="2" id="KW-1185">Reference proteome</keyword>
<name>A0AA38P305_9AGAR</name>
<comment type="caution">
    <text evidence="1">The sequence shown here is derived from an EMBL/GenBank/DDBJ whole genome shotgun (WGS) entry which is preliminary data.</text>
</comment>
<evidence type="ECO:0000313" key="2">
    <source>
        <dbReference type="Proteomes" id="UP001163846"/>
    </source>
</evidence>
<evidence type="ECO:0008006" key="3">
    <source>
        <dbReference type="Google" id="ProtNLM"/>
    </source>
</evidence>
<organism evidence="1 2">
    <name type="scientific">Lentinula raphanica</name>
    <dbReference type="NCBI Taxonomy" id="153919"/>
    <lineage>
        <taxon>Eukaryota</taxon>
        <taxon>Fungi</taxon>
        <taxon>Dikarya</taxon>
        <taxon>Basidiomycota</taxon>
        <taxon>Agaricomycotina</taxon>
        <taxon>Agaricomycetes</taxon>
        <taxon>Agaricomycetidae</taxon>
        <taxon>Agaricales</taxon>
        <taxon>Marasmiineae</taxon>
        <taxon>Omphalotaceae</taxon>
        <taxon>Lentinula</taxon>
    </lineage>
</organism>
<reference evidence="1" key="1">
    <citation type="submission" date="2022-08" db="EMBL/GenBank/DDBJ databases">
        <authorList>
            <consortium name="DOE Joint Genome Institute"/>
            <person name="Min B."/>
            <person name="Riley R."/>
            <person name="Sierra-Patev S."/>
            <person name="Naranjo-Ortiz M."/>
            <person name="Looney B."/>
            <person name="Konkel Z."/>
            <person name="Slot J.C."/>
            <person name="Sakamoto Y."/>
            <person name="Steenwyk J.L."/>
            <person name="Rokas A."/>
            <person name="Carro J."/>
            <person name="Camarero S."/>
            <person name="Ferreira P."/>
            <person name="Molpeceres G."/>
            <person name="Ruiz-Duenas F.J."/>
            <person name="Serrano A."/>
            <person name="Henrissat B."/>
            <person name="Drula E."/>
            <person name="Hughes K.W."/>
            <person name="Mata J.L."/>
            <person name="Ishikawa N.K."/>
            <person name="Vargas-Isla R."/>
            <person name="Ushijima S."/>
            <person name="Smith C.A."/>
            <person name="Ahrendt S."/>
            <person name="Andreopoulos W."/>
            <person name="He G."/>
            <person name="Labutti K."/>
            <person name="Lipzen A."/>
            <person name="Ng V."/>
            <person name="Sandor L."/>
            <person name="Barry K."/>
            <person name="Martinez A.T."/>
            <person name="Xiao Y."/>
            <person name="Gibbons J.G."/>
            <person name="Terashima K."/>
            <person name="Hibbett D.S."/>
            <person name="Grigoriev I.V."/>
        </authorList>
    </citation>
    <scope>NUCLEOTIDE SEQUENCE</scope>
    <source>
        <strain evidence="1">TFB9207</strain>
    </source>
</reference>
<evidence type="ECO:0000313" key="1">
    <source>
        <dbReference type="EMBL" id="KAJ3835138.1"/>
    </source>
</evidence>
<dbReference type="AlphaFoldDB" id="A0AA38P305"/>
<dbReference type="SUPFAM" id="SSF52047">
    <property type="entry name" value="RNI-like"/>
    <property type="match status" value="1"/>
</dbReference>
<accession>A0AA38P305</accession>